<dbReference type="InterPro" id="IPR017850">
    <property type="entry name" value="Alkaline_phosphatase_core_sf"/>
</dbReference>
<keyword evidence="3" id="KW-1185">Reference proteome</keyword>
<feature type="signal peptide" evidence="1">
    <location>
        <begin position="1"/>
        <end position="19"/>
    </location>
</feature>
<dbReference type="Pfam" id="PF01663">
    <property type="entry name" value="Phosphodiest"/>
    <property type="match status" value="1"/>
</dbReference>
<dbReference type="EMBL" id="BSST01000001">
    <property type="protein sequence ID" value="GLX76783.1"/>
    <property type="molecule type" value="Genomic_DNA"/>
</dbReference>
<sequence>MKKTIITLLLCAAALPSIANERNLILVTIDGLRWQEVFNGKQQALIEDKILTKHVTPLIQTLTKQNSEQAKHTLMPFIWDTVAQQGTLIGDRNKGSKMSVSNNWHFSYPGYSEIFTGVANDSLNSNNKVPNPEVSFVEWLYQQQGYSKAAAFGSWDVFPYIFNTERSKLYVNAGFDDAMAAYHSEQANLLNALQREIPSPWHNVRLDSFTHRFALDYLEKNKPKVLVISYGETDDFAHDGHYDQYLSAAHRTDNFLADLWQKLQQMPEYANNTNLLIVTDHGRGKNKQDWQHHASAQAVKSYMKGLKQFKEGVQGSAHIWMAAIGPDIKTKGLLTTEHEIYQKQVAATALTLLGQSPNAFNPDAGAAIKELL</sequence>
<accession>A0ABQ6GLB0</accession>
<dbReference type="SUPFAM" id="SSF53649">
    <property type="entry name" value="Alkaline phosphatase-like"/>
    <property type="match status" value="1"/>
</dbReference>
<comment type="caution">
    <text evidence="2">The sequence shown here is derived from an EMBL/GenBank/DDBJ whole genome shotgun (WGS) entry which is preliminary data.</text>
</comment>
<dbReference type="Gene3D" id="3.40.720.10">
    <property type="entry name" value="Alkaline Phosphatase, subunit A"/>
    <property type="match status" value="1"/>
</dbReference>
<name>A0ABQ6GLB0_9GAMM</name>
<feature type="chain" id="PRO_5045554589" description="Phosphoglyceromutase" evidence="1">
    <location>
        <begin position="20"/>
        <end position="372"/>
    </location>
</feature>
<evidence type="ECO:0000256" key="1">
    <source>
        <dbReference type="SAM" id="SignalP"/>
    </source>
</evidence>
<gene>
    <name evidence="2" type="ORF">tinsulaeT_01230</name>
</gene>
<dbReference type="InterPro" id="IPR002591">
    <property type="entry name" value="Phosphodiest/P_Trfase"/>
</dbReference>
<protein>
    <recommendedName>
        <fullName evidence="4">Phosphoglyceromutase</fullName>
    </recommendedName>
</protein>
<dbReference type="Proteomes" id="UP001157186">
    <property type="component" value="Unassembled WGS sequence"/>
</dbReference>
<evidence type="ECO:0008006" key="4">
    <source>
        <dbReference type="Google" id="ProtNLM"/>
    </source>
</evidence>
<dbReference type="RefSeq" id="WP_284242573.1">
    <property type="nucleotide sequence ID" value="NZ_BSST01000001.1"/>
</dbReference>
<proteinExistence type="predicted"/>
<evidence type="ECO:0000313" key="3">
    <source>
        <dbReference type="Proteomes" id="UP001157186"/>
    </source>
</evidence>
<organism evidence="2 3">
    <name type="scientific">Thalassotalea insulae</name>
    <dbReference type="NCBI Taxonomy" id="2056778"/>
    <lineage>
        <taxon>Bacteria</taxon>
        <taxon>Pseudomonadati</taxon>
        <taxon>Pseudomonadota</taxon>
        <taxon>Gammaproteobacteria</taxon>
        <taxon>Alteromonadales</taxon>
        <taxon>Colwelliaceae</taxon>
        <taxon>Thalassotalea</taxon>
    </lineage>
</organism>
<evidence type="ECO:0000313" key="2">
    <source>
        <dbReference type="EMBL" id="GLX76783.1"/>
    </source>
</evidence>
<reference evidence="2 3" key="1">
    <citation type="submission" date="2023-03" db="EMBL/GenBank/DDBJ databases">
        <title>Draft genome sequence of Thalassotalea insulae KCTC 62186T.</title>
        <authorList>
            <person name="Sawabe T."/>
        </authorList>
    </citation>
    <scope>NUCLEOTIDE SEQUENCE [LARGE SCALE GENOMIC DNA]</scope>
    <source>
        <strain evidence="2 3">KCTC 62186</strain>
    </source>
</reference>
<keyword evidence="1" id="KW-0732">Signal</keyword>